<dbReference type="PANTHER" id="PTHR23065">
    <property type="entry name" value="PROLINE-SERINE-THREONINE PHOSPHATASE INTERACTING PROTEIN 1"/>
    <property type="match status" value="1"/>
</dbReference>
<dbReference type="PROSITE" id="PS51741">
    <property type="entry name" value="F_BAR"/>
    <property type="match status" value="1"/>
</dbReference>
<proteinExistence type="predicted"/>
<dbReference type="Gene3D" id="1.10.287.110">
    <property type="entry name" value="DnaJ domain"/>
    <property type="match status" value="1"/>
</dbReference>
<evidence type="ECO:0008006" key="12">
    <source>
        <dbReference type="Google" id="ProtNLM"/>
    </source>
</evidence>
<dbReference type="SUPFAM" id="SSF103657">
    <property type="entry name" value="BAR/IMD domain-like"/>
    <property type="match status" value="1"/>
</dbReference>
<comment type="subcellular location">
    <subcellularLocation>
        <location evidence="1">Cytoplasm</location>
        <location evidence="1">Cytoskeleton</location>
    </subcellularLocation>
</comment>
<evidence type="ECO:0000313" key="10">
    <source>
        <dbReference type="EnsemblMetazoa" id="XP_019852580.1"/>
    </source>
</evidence>
<dbReference type="InterPro" id="IPR027267">
    <property type="entry name" value="AH/BAR_dom_sf"/>
</dbReference>
<dbReference type="EnsemblMetazoa" id="XM_019997021.1">
    <property type="protein sequence ID" value="XP_019852580.1"/>
    <property type="gene ID" value="LOC109582354"/>
</dbReference>
<feature type="compositionally biased region" description="Low complexity" evidence="7">
    <location>
        <begin position="348"/>
        <end position="360"/>
    </location>
</feature>
<name>A0AAN0J6B1_AMPQE</name>
<dbReference type="InterPro" id="IPR036869">
    <property type="entry name" value="J_dom_sf"/>
</dbReference>
<protein>
    <recommendedName>
        <fullName evidence="12">J domain-containing protein</fullName>
    </recommendedName>
</protein>
<dbReference type="SMART" id="SM00271">
    <property type="entry name" value="DnaJ"/>
    <property type="match status" value="1"/>
</dbReference>
<keyword evidence="11" id="KW-1185">Reference proteome</keyword>
<dbReference type="Proteomes" id="UP000007879">
    <property type="component" value="Unassembled WGS sequence"/>
</dbReference>
<dbReference type="SUPFAM" id="SSF46565">
    <property type="entry name" value="Chaperone J-domain"/>
    <property type="match status" value="1"/>
</dbReference>
<feature type="compositionally biased region" description="Polar residues" evidence="7">
    <location>
        <begin position="368"/>
        <end position="397"/>
    </location>
</feature>
<reference evidence="10" key="2">
    <citation type="submission" date="2024-06" db="UniProtKB">
        <authorList>
            <consortium name="EnsemblMetazoa"/>
        </authorList>
    </citation>
    <scope>IDENTIFICATION</scope>
</reference>
<evidence type="ECO:0000259" key="9">
    <source>
        <dbReference type="PROSITE" id="PS51741"/>
    </source>
</evidence>
<evidence type="ECO:0000256" key="4">
    <source>
        <dbReference type="ARBA" id="ARBA00023212"/>
    </source>
</evidence>
<organism evidence="10 11">
    <name type="scientific">Amphimedon queenslandica</name>
    <name type="common">Sponge</name>
    <dbReference type="NCBI Taxonomy" id="400682"/>
    <lineage>
        <taxon>Eukaryota</taxon>
        <taxon>Metazoa</taxon>
        <taxon>Porifera</taxon>
        <taxon>Demospongiae</taxon>
        <taxon>Heteroscleromorpha</taxon>
        <taxon>Haplosclerida</taxon>
        <taxon>Niphatidae</taxon>
        <taxon>Amphimedon</taxon>
    </lineage>
</organism>
<accession>A0AAN0J6B1</accession>
<dbReference type="InterPro" id="IPR001060">
    <property type="entry name" value="FCH_dom"/>
</dbReference>
<dbReference type="GO" id="GO:0005886">
    <property type="term" value="C:plasma membrane"/>
    <property type="evidence" value="ECO:0007669"/>
    <property type="project" value="TreeGrafter"/>
</dbReference>
<keyword evidence="4" id="KW-0206">Cytoskeleton</keyword>
<feature type="compositionally biased region" description="Low complexity" evidence="7">
    <location>
        <begin position="404"/>
        <end position="421"/>
    </location>
</feature>
<evidence type="ECO:0000256" key="6">
    <source>
        <dbReference type="SAM" id="Coils"/>
    </source>
</evidence>
<evidence type="ECO:0000256" key="7">
    <source>
        <dbReference type="SAM" id="MobiDB-lite"/>
    </source>
</evidence>
<dbReference type="Pfam" id="PF00611">
    <property type="entry name" value="FCH"/>
    <property type="match status" value="1"/>
</dbReference>
<dbReference type="PROSITE" id="PS50076">
    <property type="entry name" value="DNAJ_2"/>
    <property type="match status" value="1"/>
</dbReference>
<sequence>MDRLRGVEALSVVFKRFSDGCEVVQCISDFYKDMSELEHYYAARVLKLLESANYTFHSNILMQWLGTDPYHESGTVKQCWNEMGDELNKLATLHAEKAESFSDIVRKPLIDMLPKLEEDRKKLKQQKNEMEAKMKAAKKKYENARATYYKAGNMYEQLKHKKPSYDRKVLELERDFLMQEDMYTQSHRELVHIQESMNSEVNEVLKRIQEHELERVNKIARSLKEFAKTLSNTAPAYLECMQRIVFSIDKVDGSTDIECFVMEHERLLEEPVIPTLELHSCSSRSNRKAKTEKSSDDFKNEDADDKLQKSLTDSKPAVAPKPSSTTSSSATGSSTSTVTGFLKPTPPQKKSFFKFKPTQSVKPVIATKETTGPEPTSATKTESPSTNDTIVPTTTEVIATYVKTTPTSTEATPTSSEVPPTGTKATQNKSPSRERSVTTATNKPSRAVKPHTLSSPPPPPPPQNTNNGSFSESQDSLFAQLTRKTRQSDYYGLLGVLPTADQEELSRARREITVKLHPDHFTNDPIKQEKAQERLIIINQAYNDVLSNKTNRELYDQLVRYREKYHRILEQTGPSLDTAKMKLSSLHSSMKKARFPMALLEELQLVIRLIEDKQLQLGATLN</sequence>
<evidence type="ECO:0000256" key="3">
    <source>
        <dbReference type="ARBA" id="ARBA00022553"/>
    </source>
</evidence>
<keyword evidence="3" id="KW-0597">Phosphoprotein</keyword>
<dbReference type="CDD" id="cd06257">
    <property type="entry name" value="DnaJ"/>
    <property type="match status" value="1"/>
</dbReference>
<dbReference type="GO" id="GO:0005737">
    <property type="term" value="C:cytoplasm"/>
    <property type="evidence" value="ECO:0007669"/>
    <property type="project" value="TreeGrafter"/>
</dbReference>
<evidence type="ECO:0000256" key="2">
    <source>
        <dbReference type="ARBA" id="ARBA00022490"/>
    </source>
</evidence>
<evidence type="ECO:0000256" key="5">
    <source>
        <dbReference type="PROSITE-ProRule" id="PRU01077"/>
    </source>
</evidence>
<dbReference type="Pfam" id="PF00226">
    <property type="entry name" value="DnaJ"/>
    <property type="match status" value="1"/>
</dbReference>
<evidence type="ECO:0000313" key="11">
    <source>
        <dbReference type="Proteomes" id="UP000007879"/>
    </source>
</evidence>
<dbReference type="PANTHER" id="PTHR23065:SF7">
    <property type="entry name" value="NOSTRIN, ISOFORM H"/>
    <property type="match status" value="1"/>
</dbReference>
<evidence type="ECO:0000259" key="8">
    <source>
        <dbReference type="PROSITE" id="PS50076"/>
    </source>
</evidence>
<gene>
    <name evidence="10" type="primary">109582354</name>
</gene>
<keyword evidence="2" id="KW-0963">Cytoplasm</keyword>
<feature type="compositionally biased region" description="Polar residues" evidence="7">
    <location>
        <begin position="464"/>
        <end position="475"/>
    </location>
</feature>
<feature type="domain" description="F-BAR" evidence="9">
    <location>
        <begin position="1"/>
        <end position="256"/>
    </location>
</feature>
<dbReference type="AlphaFoldDB" id="A0AAN0J6B1"/>
<dbReference type="GO" id="GO:0043226">
    <property type="term" value="C:organelle"/>
    <property type="evidence" value="ECO:0007669"/>
    <property type="project" value="UniProtKB-ARBA"/>
</dbReference>
<dbReference type="InterPro" id="IPR001623">
    <property type="entry name" value="DnaJ_domain"/>
</dbReference>
<feature type="compositionally biased region" description="Basic and acidic residues" evidence="7">
    <location>
        <begin position="289"/>
        <end position="308"/>
    </location>
</feature>
<dbReference type="InterPro" id="IPR031160">
    <property type="entry name" value="F_BAR_dom"/>
</dbReference>
<keyword evidence="5 6" id="KW-0175">Coiled coil</keyword>
<evidence type="ECO:0000256" key="1">
    <source>
        <dbReference type="ARBA" id="ARBA00004245"/>
    </source>
</evidence>
<feature type="domain" description="J" evidence="8">
    <location>
        <begin position="489"/>
        <end position="559"/>
    </location>
</feature>
<reference evidence="11" key="1">
    <citation type="journal article" date="2010" name="Nature">
        <title>The Amphimedon queenslandica genome and the evolution of animal complexity.</title>
        <authorList>
            <person name="Srivastava M."/>
            <person name="Simakov O."/>
            <person name="Chapman J."/>
            <person name="Fahey B."/>
            <person name="Gauthier M.E."/>
            <person name="Mitros T."/>
            <person name="Richards G.S."/>
            <person name="Conaco C."/>
            <person name="Dacre M."/>
            <person name="Hellsten U."/>
            <person name="Larroux C."/>
            <person name="Putnam N.H."/>
            <person name="Stanke M."/>
            <person name="Adamska M."/>
            <person name="Darling A."/>
            <person name="Degnan S.M."/>
            <person name="Oakley T.H."/>
            <person name="Plachetzki D.C."/>
            <person name="Zhai Y."/>
            <person name="Adamski M."/>
            <person name="Calcino A."/>
            <person name="Cummins S.F."/>
            <person name="Goodstein D.M."/>
            <person name="Harris C."/>
            <person name="Jackson D.J."/>
            <person name="Leys S.P."/>
            <person name="Shu S."/>
            <person name="Woodcroft B.J."/>
            <person name="Vervoort M."/>
            <person name="Kosik K.S."/>
            <person name="Manning G."/>
            <person name="Degnan B.M."/>
            <person name="Rokhsar D.S."/>
        </authorList>
    </citation>
    <scope>NUCLEOTIDE SEQUENCE [LARGE SCALE GENOMIC DNA]</scope>
</reference>
<feature type="region of interest" description="Disordered" evidence="7">
    <location>
        <begin position="281"/>
        <end position="475"/>
    </location>
</feature>
<feature type="coiled-coil region" evidence="6">
    <location>
        <begin position="113"/>
        <end position="214"/>
    </location>
</feature>
<feature type="compositionally biased region" description="Low complexity" evidence="7">
    <location>
        <begin position="323"/>
        <end position="339"/>
    </location>
</feature>
<dbReference type="Gene3D" id="1.20.1270.60">
    <property type="entry name" value="Arfaptin homology (AH) domain/BAR domain"/>
    <property type="match status" value="1"/>
</dbReference>